<gene>
    <name evidence="1" type="ORF">ERS008460_03101</name>
</gene>
<protein>
    <submittedName>
        <fullName evidence="1">Uncharacterized protein</fullName>
    </submittedName>
</protein>
<dbReference type="Proteomes" id="UP000040088">
    <property type="component" value="Unassembled WGS sequence"/>
</dbReference>
<accession>A0A0T9UM23</accession>
<reference evidence="2" key="1">
    <citation type="submission" date="2015-03" db="EMBL/GenBank/DDBJ databases">
        <authorList>
            <consortium name="Pathogen Informatics"/>
        </authorList>
    </citation>
    <scope>NUCLEOTIDE SEQUENCE [LARGE SCALE GENOMIC DNA]</scope>
    <source>
        <strain evidence="2">IP27925</strain>
    </source>
</reference>
<organism evidence="1 2">
    <name type="scientific">Yersinia aleksiciae</name>
    <dbReference type="NCBI Taxonomy" id="263819"/>
    <lineage>
        <taxon>Bacteria</taxon>
        <taxon>Pseudomonadati</taxon>
        <taxon>Pseudomonadota</taxon>
        <taxon>Gammaproteobacteria</taxon>
        <taxon>Enterobacterales</taxon>
        <taxon>Yersiniaceae</taxon>
        <taxon>Yersinia</taxon>
    </lineage>
</organism>
<sequence length="42" mass="4422">MTKGSASHALGLSSFPGAMSHINLLNNVLLYSLSYSVTNIVI</sequence>
<name>A0A0T9UM23_YERAE</name>
<dbReference type="AlphaFoldDB" id="A0A0T9UM23"/>
<evidence type="ECO:0000313" key="2">
    <source>
        <dbReference type="Proteomes" id="UP000040088"/>
    </source>
</evidence>
<dbReference type="EMBL" id="CQEM01000015">
    <property type="protein sequence ID" value="CNL52237.1"/>
    <property type="molecule type" value="Genomic_DNA"/>
</dbReference>
<evidence type="ECO:0000313" key="1">
    <source>
        <dbReference type="EMBL" id="CNL52237.1"/>
    </source>
</evidence>
<proteinExistence type="predicted"/>